<evidence type="ECO:0000313" key="2">
    <source>
        <dbReference type="Proteomes" id="UP000226525"/>
    </source>
</evidence>
<dbReference type="AlphaFoldDB" id="A0A2D6YJK8"/>
<comment type="caution">
    <text evidence="1">The sequence shown here is derived from an EMBL/GenBank/DDBJ whole genome shotgun (WGS) entry which is preliminary data.</text>
</comment>
<organism evidence="1 2">
    <name type="scientific">SAR324 cluster bacterium</name>
    <dbReference type="NCBI Taxonomy" id="2024889"/>
    <lineage>
        <taxon>Bacteria</taxon>
        <taxon>Deltaproteobacteria</taxon>
        <taxon>SAR324 cluster</taxon>
    </lineage>
</organism>
<sequence>MDFKPTKRFPKKELNYWLRRNFTWDHNKWSELLNDLEQQGFTEWVTHTAGRDALGLYLETNRLTA</sequence>
<proteinExistence type="predicted"/>
<dbReference type="EMBL" id="NZEX01000088">
    <property type="protein sequence ID" value="MAH63312.1"/>
    <property type="molecule type" value="Genomic_DNA"/>
</dbReference>
<accession>A0A2D6YJK8</accession>
<dbReference type="Proteomes" id="UP000226525">
    <property type="component" value="Unassembled WGS sequence"/>
</dbReference>
<evidence type="ECO:0000313" key="1">
    <source>
        <dbReference type="EMBL" id="MAH63312.1"/>
    </source>
</evidence>
<protein>
    <submittedName>
        <fullName evidence="1">Uncharacterized protein</fullName>
    </submittedName>
</protein>
<name>A0A2D6YJK8_9DELT</name>
<gene>
    <name evidence="1" type="ORF">CMN54_07690</name>
</gene>
<reference evidence="2" key="1">
    <citation type="submission" date="2017-09" db="EMBL/GenBank/DDBJ databases">
        <title>The Reconstruction of 2,631 Draft Metagenome-Assembled Genomes from the Global Oceans.</title>
        <authorList>
            <person name="Tully B.J."/>
            <person name="Graham E.D."/>
            <person name="Heidelberg J.F."/>
        </authorList>
    </citation>
    <scope>NUCLEOTIDE SEQUENCE [LARGE SCALE GENOMIC DNA]</scope>
</reference>